<comment type="caution">
    <text evidence="2">The sequence shown here is derived from an EMBL/GenBank/DDBJ whole genome shotgun (WGS) entry which is preliminary data.</text>
</comment>
<keyword evidence="3" id="KW-1185">Reference proteome</keyword>
<reference evidence="2 3" key="1">
    <citation type="submission" date="2018-11" db="EMBL/GenBank/DDBJ databases">
        <title>Aureibaculum marinum gen. nov., sp. nov., a member of the family Flavobacteriaceae isolated from the Bohai Sea.</title>
        <authorList>
            <person name="Ji X."/>
        </authorList>
    </citation>
    <scope>NUCLEOTIDE SEQUENCE [LARGE SCALE GENOMIC DNA]</scope>
    <source>
        <strain evidence="2 3">BH-SD17</strain>
    </source>
</reference>
<dbReference type="EMBL" id="RPFJ01000002">
    <property type="protein sequence ID" value="RPD99944.1"/>
    <property type="molecule type" value="Genomic_DNA"/>
</dbReference>
<feature type="chain" id="PRO_5018235912" description="DUF3108 domain-containing protein" evidence="1">
    <location>
        <begin position="22"/>
        <end position="261"/>
    </location>
</feature>
<dbReference type="AlphaFoldDB" id="A0A3N4NUV2"/>
<dbReference type="RefSeq" id="WP_123896128.1">
    <property type="nucleotide sequence ID" value="NZ_RPFJ01000002.1"/>
</dbReference>
<dbReference type="Proteomes" id="UP000270856">
    <property type="component" value="Unassembled WGS sequence"/>
</dbReference>
<name>A0A3N4NUV2_9FLAO</name>
<evidence type="ECO:0000313" key="3">
    <source>
        <dbReference type="Proteomes" id="UP000270856"/>
    </source>
</evidence>
<sequence length="261" mass="29858">MIKKLPLLIIALLSINSFIFSQNNSGKTYWYTSPDSNGYISFQRIVSDDKSDSSTILNTKVRASFDGEILNFDLSTVTETEKMIFAKSFSFHGTIGAKIEPVNFSGTKIKSDKKDISFWHFKGDFVEDMETDPDIQRFNFAKYNATLKLPARTIPSFNIWAIIPRLPFDRKGTFKFNALDETKLYVKKNQTINYLGTTNTDINGKKIKLHKFVHQGKGMLPAYYWVSEDRELMQVLLDNKYTFTISSKEAALQTEKSGKSE</sequence>
<proteinExistence type="predicted"/>
<organism evidence="2 3">
    <name type="scientific">Aureibaculum marinum</name>
    <dbReference type="NCBI Taxonomy" id="2487930"/>
    <lineage>
        <taxon>Bacteria</taxon>
        <taxon>Pseudomonadati</taxon>
        <taxon>Bacteroidota</taxon>
        <taxon>Flavobacteriia</taxon>
        <taxon>Flavobacteriales</taxon>
        <taxon>Flavobacteriaceae</taxon>
        <taxon>Aureibaculum</taxon>
    </lineage>
</organism>
<dbReference type="OrthoDB" id="1413800at2"/>
<evidence type="ECO:0000313" key="2">
    <source>
        <dbReference type="EMBL" id="RPD99944.1"/>
    </source>
</evidence>
<evidence type="ECO:0000256" key="1">
    <source>
        <dbReference type="SAM" id="SignalP"/>
    </source>
</evidence>
<gene>
    <name evidence="2" type="ORF">EGM88_01370</name>
</gene>
<evidence type="ECO:0008006" key="4">
    <source>
        <dbReference type="Google" id="ProtNLM"/>
    </source>
</evidence>
<accession>A0A3N4NUV2</accession>
<keyword evidence="1" id="KW-0732">Signal</keyword>
<protein>
    <recommendedName>
        <fullName evidence="4">DUF3108 domain-containing protein</fullName>
    </recommendedName>
</protein>
<feature type="signal peptide" evidence="1">
    <location>
        <begin position="1"/>
        <end position="21"/>
    </location>
</feature>